<dbReference type="STRING" id="709839.TSA66_22200"/>
<feature type="compositionally biased region" description="Basic residues" evidence="1">
    <location>
        <begin position="57"/>
        <end position="66"/>
    </location>
</feature>
<accession>A0A0C2BRT9</accession>
<organism evidence="2 3">
    <name type="scientific">Noviherbaspirillum autotrophicum</name>
    <dbReference type="NCBI Taxonomy" id="709839"/>
    <lineage>
        <taxon>Bacteria</taxon>
        <taxon>Pseudomonadati</taxon>
        <taxon>Pseudomonadota</taxon>
        <taxon>Betaproteobacteria</taxon>
        <taxon>Burkholderiales</taxon>
        <taxon>Oxalobacteraceae</taxon>
        <taxon>Noviherbaspirillum</taxon>
    </lineage>
</organism>
<dbReference type="EMBL" id="JWJG01000028">
    <property type="protein sequence ID" value="KIF83920.1"/>
    <property type="molecule type" value="Genomic_DNA"/>
</dbReference>
<gene>
    <name evidence="2" type="ORF">TSA66_22200</name>
</gene>
<evidence type="ECO:0000313" key="3">
    <source>
        <dbReference type="Proteomes" id="UP000031572"/>
    </source>
</evidence>
<feature type="compositionally biased region" description="Low complexity" evidence="1">
    <location>
        <begin position="75"/>
        <end position="84"/>
    </location>
</feature>
<dbReference type="AlphaFoldDB" id="A0A0C2BRT9"/>
<name>A0A0C2BRT9_9BURK</name>
<evidence type="ECO:0000256" key="1">
    <source>
        <dbReference type="SAM" id="MobiDB-lite"/>
    </source>
</evidence>
<reference evidence="2 3" key="1">
    <citation type="submission" date="2014-12" db="EMBL/GenBank/DDBJ databases">
        <title>Denitrispirillum autotrophicum gen. nov., sp. nov., Denitrifying, Facultatively Autotrophic Bacteria Isolated from Rice Paddy Soil.</title>
        <authorList>
            <person name="Ishii S."/>
            <person name="Ashida N."/>
            <person name="Ohno H."/>
            <person name="Otsuka S."/>
            <person name="Yokota A."/>
            <person name="Senoo K."/>
        </authorList>
    </citation>
    <scope>NUCLEOTIDE SEQUENCE [LARGE SCALE GENOMIC DNA]</scope>
    <source>
        <strain evidence="2 3">TSA66</strain>
    </source>
</reference>
<sequence length="353" mass="38512">MALLVASILLHVVAFNWAEGRLGMPAWPRQKDTVMTTELLPPPAPPAPPPQVAASKPKPKKAKPRRTTPPPAPPVVNAAPSPSALTQPAPEVVEAPPQTSDAPAEAASAGTGPSETASMPQQVSPVPPVSYQFNPPPSAELTYDVKVLREGQTWYGSGMYRWEATPDSYTATIEAGVTVLFRITVLNLQSEGRINHLGLAPVLYSEKPWRKAVTNTHFQHENHKISFSASEAVYPYHGGEQDRASVIWQLAGIGRGDVSQFYPGATFDLFVAGPRDAETWHFAVVGAEDLESANGKLGTWHVRRLPKPGSYDRAIDIWFAPQQEWYPVKVRETYRNGDYYDLSLAKAEPVAAH</sequence>
<evidence type="ECO:0000313" key="2">
    <source>
        <dbReference type="EMBL" id="KIF83920.1"/>
    </source>
</evidence>
<dbReference type="Proteomes" id="UP000031572">
    <property type="component" value="Unassembled WGS sequence"/>
</dbReference>
<comment type="caution">
    <text evidence="2">The sequence shown here is derived from an EMBL/GenBank/DDBJ whole genome shotgun (WGS) entry which is preliminary data.</text>
</comment>
<dbReference type="Pfam" id="PF11306">
    <property type="entry name" value="DUF3108"/>
    <property type="match status" value="1"/>
</dbReference>
<feature type="region of interest" description="Disordered" evidence="1">
    <location>
        <begin position="36"/>
        <end position="126"/>
    </location>
</feature>
<protein>
    <submittedName>
        <fullName evidence="2">Uncharacterized protein</fullName>
    </submittedName>
</protein>
<feature type="compositionally biased region" description="Pro residues" evidence="1">
    <location>
        <begin position="40"/>
        <end position="51"/>
    </location>
</feature>
<proteinExistence type="predicted"/>
<keyword evidence="3" id="KW-1185">Reference proteome</keyword>
<dbReference type="InterPro" id="IPR021457">
    <property type="entry name" value="DUF3108"/>
</dbReference>